<dbReference type="SUPFAM" id="SSF53474">
    <property type="entry name" value="alpha/beta-Hydrolases"/>
    <property type="match status" value="1"/>
</dbReference>
<gene>
    <name evidence="2" type="ordered locus">F7308_0774</name>
</gene>
<sequence length="340" mass="39652">MKIYKKKTVNNKSLCELNREIFINEKNKISFATEFLEGIEYAYFLNYFCGVEKNFYTQKISSEFNLELREGEFEAVFYYRKIGTLDVKAYRKNFFVRKIANNYVIEESENVNSYIEDEQGRRMSYKFTPAKDPQNSPLLVILHGHTFNARPSKFRDENWNVLCPIDNFGVDNAGSWWLGENGDYFVKDLLHGLIKDIQKQIGTVKGLYFWGSSMGGYGAILHGCILGATAVYANIPQIKLLGSTYDKKQMNKFFAPIFGYDTESVYNDVTNFIKDKDNPLFFLVQSRFDYPNYLEEQGLYFLEKCREKKVNISFEIVPESGHKTFYTIAEAVEKIEKYII</sequence>
<dbReference type="InterPro" id="IPR001375">
    <property type="entry name" value="Peptidase_S9_cat"/>
</dbReference>
<evidence type="ECO:0000259" key="1">
    <source>
        <dbReference type="Pfam" id="PF00326"/>
    </source>
</evidence>
<name>A0ABM5M930_FRAST</name>
<proteinExistence type="predicted"/>
<keyword evidence="3" id="KW-1185">Reference proteome</keyword>
<dbReference type="Proteomes" id="UP000000490">
    <property type="component" value="Chromosome"/>
</dbReference>
<reference evidence="2" key="1">
    <citation type="submission" date="2011-05" db="EMBL/GenBank/DDBJ databases">
        <authorList>
            <person name="Kuske C.R."/>
            <person name="Challacombe J.F."/>
            <person name="Siddaramappa S."/>
            <person name="Petersen J.M."/>
            <person name="Bruce D.C."/>
        </authorList>
    </citation>
    <scope>NUCLEOTIDE SEQUENCE</scope>
    <source>
        <strain evidence="2">TX077308</strain>
    </source>
</reference>
<dbReference type="Pfam" id="PF00326">
    <property type="entry name" value="Peptidase_S9"/>
    <property type="match status" value="1"/>
</dbReference>
<evidence type="ECO:0000313" key="2">
    <source>
        <dbReference type="EMBL" id="AEI35701.1"/>
    </source>
</evidence>
<dbReference type="EMBL" id="CP002872">
    <property type="protein sequence ID" value="AEI35701.1"/>
    <property type="molecule type" value="Genomic_DNA"/>
</dbReference>
<protein>
    <recommendedName>
        <fullName evidence="1">Peptidase S9 prolyl oligopeptidase catalytic domain-containing protein</fullName>
    </recommendedName>
</protein>
<dbReference type="InterPro" id="IPR029058">
    <property type="entry name" value="AB_hydrolase_fold"/>
</dbReference>
<accession>A0ABM5M930</accession>
<feature type="domain" description="Peptidase S9 prolyl oligopeptidase catalytic" evidence="1">
    <location>
        <begin position="177"/>
        <end position="324"/>
    </location>
</feature>
<dbReference type="Gene3D" id="3.40.50.1820">
    <property type="entry name" value="alpha/beta hydrolase"/>
    <property type="match status" value="1"/>
</dbReference>
<evidence type="ECO:0000313" key="3">
    <source>
        <dbReference type="Proteomes" id="UP000000490"/>
    </source>
</evidence>
<organism evidence="2 3">
    <name type="scientific">Francisella salina</name>
    <dbReference type="NCBI Taxonomy" id="573569"/>
    <lineage>
        <taxon>Bacteria</taxon>
        <taxon>Pseudomonadati</taxon>
        <taxon>Pseudomonadota</taxon>
        <taxon>Gammaproteobacteria</taxon>
        <taxon>Thiotrichales</taxon>
        <taxon>Francisellaceae</taxon>
        <taxon>Francisella</taxon>
    </lineage>
</organism>
<dbReference type="RefSeq" id="WP_013922541.1">
    <property type="nucleotide sequence ID" value="NC_015696.1"/>
</dbReference>